<dbReference type="GO" id="GO:0019303">
    <property type="term" value="P:D-ribose catabolic process"/>
    <property type="evidence" value="ECO:0007669"/>
    <property type="project" value="TreeGrafter"/>
</dbReference>
<dbReference type="PANTHER" id="PTHR37831:SF1">
    <property type="entry name" value="D-RIBOSE PYRANASE"/>
    <property type="match status" value="1"/>
</dbReference>
<protein>
    <recommendedName>
        <fullName evidence="2">D-ribose pyranase</fullName>
        <ecNumber evidence="2">5.4.99.62</ecNumber>
    </recommendedName>
</protein>
<dbReference type="AlphaFoldDB" id="A0A1C6YYT7"/>
<evidence type="ECO:0000256" key="1">
    <source>
        <dbReference type="ARBA" id="ARBA00000223"/>
    </source>
</evidence>
<keyword evidence="4 6" id="KW-0413">Isomerase</keyword>
<proteinExistence type="predicted"/>
<accession>A0A1C6YYT7</accession>
<dbReference type="EC" id="5.4.99.62" evidence="2"/>
<dbReference type="InterPro" id="IPR023064">
    <property type="entry name" value="D-ribose_pyranase"/>
</dbReference>
<dbReference type="InterPro" id="IPR007721">
    <property type="entry name" value="RbsD_FucU"/>
</dbReference>
<dbReference type="GO" id="GO:0048029">
    <property type="term" value="F:monosaccharide binding"/>
    <property type="evidence" value="ECO:0007669"/>
    <property type="project" value="InterPro"/>
</dbReference>
<organism evidence="6 7">
    <name type="scientific">Hafnia alvei</name>
    <dbReference type="NCBI Taxonomy" id="569"/>
    <lineage>
        <taxon>Bacteria</taxon>
        <taxon>Pseudomonadati</taxon>
        <taxon>Pseudomonadota</taxon>
        <taxon>Gammaproteobacteria</taxon>
        <taxon>Enterobacterales</taxon>
        <taxon>Hafniaceae</taxon>
        <taxon>Hafnia</taxon>
    </lineage>
</organism>
<dbReference type="NCBIfam" id="NF008761">
    <property type="entry name" value="PRK11797.1"/>
    <property type="match status" value="1"/>
</dbReference>
<dbReference type="SUPFAM" id="SSF102546">
    <property type="entry name" value="RbsD-like"/>
    <property type="match status" value="1"/>
</dbReference>
<dbReference type="EMBL" id="FMIQ01000027">
    <property type="protein sequence ID" value="SCM51969.1"/>
    <property type="molecule type" value="Genomic_DNA"/>
</dbReference>
<dbReference type="GO" id="GO:0062193">
    <property type="term" value="F:D-ribose pyranase activity"/>
    <property type="evidence" value="ECO:0007669"/>
    <property type="project" value="UniProtKB-EC"/>
</dbReference>
<evidence type="ECO:0000256" key="3">
    <source>
        <dbReference type="ARBA" id="ARBA00022490"/>
    </source>
</evidence>
<keyword evidence="3" id="KW-0963">Cytoplasm</keyword>
<evidence type="ECO:0000256" key="4">
    <source>
        <dbReference type="ARBA" id="ARBA00023235"/>
    </source>
</evidence>
<comment type="catalytic activity">
    <reaction evidence="1">
        <text>beta-D-ribopyranose = beta-D-ribofuranose</text>
        <dbReference type="Rhea" id="RHEA:25432"/>
        <dbReference type="ChEBI" id="CHEBI:27476"/>
        <dbReference type="ChEBI" id="CHEBI:47002"/>
        <dbReference type="EC" id="5.4.99.62"/>
    </reaction>
</comment>
<gene>
    <name evidence="6" type="ORF">BN1044_01440</name>
</gene>
<reference evidence="6 7" key="1">
    <citation type="submission" date="2016-09" db="EMBL/GenBank/DDBJ databases">
        <authorList>
            <person name="Capua I."/>
            <person name="De Benedictis P."/>
            <person name="Joannis T."/>
            <person name="Lombin L.H."/>
            <person name="Cattoli G."/>
        </authorList>
    </citation>
    <scope>NUCLEOTIDE SEQUENCE [LARGE SCALE GENOMIC DNA]</scope>
    <source>
        <strain evidence="6 7">GB001</strain>
    </source>
</reference>
<dbReference type="GO" id="GO:0005829">
    <property type="term" value="C:cytosol"/>
    <property type="evidence" value="ECO:0007669"/>
    <property type="project" value="TreeGrafter"/>
</dbReference>
<evidence type="ECO:0000313" key="7">
    <source>
        <dbReference type="Proteomes" id="UP000094844"/>
    </source>
</evidence>
<keyword evidence="5" id="KW-0119">Carbohydrate metabolism</keyword>
<evidence type="ECO:0000256" key="2">
    <source>
        <dbReference type="ARBA" id="ARBA00012862"/>
    </source>
</evidence>
<dbReference type="InterPro" id="IPR023750">
    <property type="entry name" value="RbsD-like_sf"/>
</dbReference>
<dbReference type="Pfam" id="PF05025">
    <property type="entry name" value="RbsD_FucU"/>
    <property type="match status" value="1"/>
</dbReference>
<dbReference type="Proteomes" id="UP000094844">
    <property type="component" value="Unassembled WGS sequence"/>
</dbReference>
<name>A0A1C6YYT7_HAFAL</name>
<sequence>MKKGTLLNSEISYLISRLGHTDAIVVGDAGLPIPDSTQRIDLALTHGVPSFLQVVGVITQEMQVEKRLLRKRCRAKTPKSISSY</sequence>
<dbReference type="PANTHER" id="PTHR37831">
    <property type="entry name" value="D-RIBOSE PYRANASE"/>
    <property type="match status" value="1"/>
</dbReference>
<evidence type="ECO:0000313" key="6">
    <source>
        <dbReference type="EMBL" id="SCM51969.1"/>
    </source>
</evidence>
<evidence type="ECO:0000256" key="5">
    <source>
        <dbReference type="ARBA" id="ARBA00023277"/>
    </source>
</evidence>
<dbReference type="GO" id="GO:0016872">
    <property type="term" value="F:intramolecular lyase activity"/>
    <property type="evidence" value="ECO:0007669"/>
    <property type="project" value="InterPro"/>
</dbReference>
<dbReference type="Gene3D" id="3.40.1650.10">
    <property type="entry name" value="RbsD-like domain"/>
    <property type="match status" value="1"/>
</dbReference>